<proteinExistence type="predicted"/>
<evidence type="ECO:0000313" key="1">
    <source>
        <dbReference type="EMBL" id="ARQ08732.1"/>
    </source>
</evidence>
<gene>
    <name evidence="1" type="ORF">NXC12_CH00647</name>
</gene>
<dbReference type="AlphaFoldDB" id="A0AAN1BDV9"/>
<protein>
    <submittedName>
        <fullName evidence="1">Uncharacterized protein</fullName>
    </submittedName>
</protein>
<organism evidence="1 2">
    <name type="scientific">Rhizobium etli</name>
    <dbReference type="NCBI Taxonomy" id="29449"/>
    <lineage>
        <taxon>Bacteria</taxon>
        <taxon>Pseudomonadati</taxon>
        <taxon>Pseudomonadota</taxon>
        <taxon>Alphaproteobacteria</taxon>
        <taxon>Hyphomicrobiales</taxon>
        <taxon>Rhizobiaceae</taxon>
        <taxon>Rhizobium/Agrobacterium group</taxon>
        <taxon>Rhizobium</taxon>
    </lineage>
</organism>
<dbReference type="Proteomes" id="UP000194159">
    <property type="component" value="Chromosome"/>
</dbReference>
<dbReference type="EMBL" id="CP020906">
    <property type="protein sequence ID" value="ARQ08732.1"/>
    <property type="molecule type" value="Genomic_DNA"/>
</dbReference>
<sequence length="93" mass="10390">MEEHVPSSSFRDLRGTRSSLQLMVYIAFVKRDDIAHSMGIGRFQWKRFIVATDQGQGLVPFPSDTSGLQRLDNRSGRCYPSLVGNGSSTKALR</sequence>
<accession>A0AAN1BDV9</accession>
<evidence type="ECO:0000313" key="2">
    <source>
        <dbReference type="Proteomes" id="UP000194159"/>
    </source>
</evidence>
<name>A0AAN1BDV9_RHIET</name>
<reference evidence="1 2" key="1">
    <citation type="submission" date="2017-04" db="EMBL/GenBank/DDBJ databases">
        <title>Complete genome sequences of Rhizobium genomic linages associated to common bean (phaseolus vulgaris).</title>
        <authorList>
            <person name="Santamaria R.I."/>
            <person name="Bustos P."/>
            <person name="Perez-Carrascal O."/>
            <person name="Martinez-Flores I."/>
            <person name="Juarez S."/>
            <person name="Lozano L."/>
            <person name="Miranda F."/>
            <person name="Vinuesa P."/>
            <person name="Martinez-Romero E."/>
            <person name="Cevallos M.A."/>
            <person name="Romero D."/>
            <person name="Davila G."/>
            <person name="Gonzalez V."/>
        </authorList>
    </citation>
    <scope>NUCLEOTIDE SEQUENCE [LARGE SCALE GENOMIC DNA]</scope>
    <source>
        <strain evidence="1 2">NXC12</strain>
    </source>
</reference>